<accession>A0A3B0XQN5</accession>
<dbReference type="EMBL" id="UOFI01000089">
    <property type="protein sequence ID" value="VAW66990.1"/>
    <property type="molecule type" value="Genomic_DNA"/>
</dbReference>
<feature type="transmembrane region" description="Helical" evidence="1">
    <location>
        <begin position="6"/>
        <end position="27"/>
    </location>
</feature>
<organism evidence="2">
    <name type="scientific">hydrothermal vent metagenome</name>
    <dbReference type="NCBI Taxonomy" id="652676"/>
    <lineage>
        <taxon>unclassified sequences</taxon>
        <taxon>metagenomes</taxon>
        <taxon>ecological metagenomes</taxon>
    </lineage>
</organism>
<feature type="transmembrane region" description="Helical" evidence="1">
    <location>
        <begin position="73"/>
        <end position="91"/>
    </location>
</feature>
<proteinExistence type="predicted"/>
<keyword evidence="1" id="KW-0812">Transmembrane</keyword>
<feature type="transmembrane region" description="Helical" evidence="1">
    <location>
        <begin position="103"/>
        <end position="120"/>
    </location>
</feature>
<protein>
    <submittedName>
        <fullName evidence="2">Uncharacterized protein</fullName>
    </submittedName>
</protein>
<evidence type="ECO:0000313" key="2">
    <source>
        <dbReference type="EMBL" id="VAW66990.1"/>
    </source>
</evidence>
<sequence length="124" mass="14403">MNEKLIIAGGIYHIILIIFHTLFWRIFRWPETISSLNYVNKSIIQVLNISITFIFFIFSYISFVHTQELLNTSLGHSLLWLISALWLFRAGQQIYFYGLKHRASIGLTLFFIMGSVLYGLPASI</sequence>
<reference evidence="2" key="1">
    <citation type="submission" date="2018-06" db="EMBL/GenBank/DDBJ databases">
        <authorList>
            <person name="Zhirakovskaya E."/>
        </authorList>
    </citation>
    <scope>NUCLEOTIDE SEQUENCE</scope>
</reference>
<feature type="transmembrane region" description="Helical" evidence="1">
    <location>
        <begin position="39"/>
        <end position="61"/>
    </location>
</feature>
<keyword evidence="1" id="KW-0472">Membrane</keyword>
<keyword evidence="1" id="KW-1133">Transmembrane helix</keyword>
<dbReference type="AlphaFoldDB" id="A0A3B0XQN5"/>
<gene>
    <name evidence="2" type="ORF">MNBD_GAMMA09-1451</name>
</gene>
<evidence type="ECO:0000256" key="1">
    <source>
        <dbReference type="SAM" id="Phobius"/>
    </source>
</evidence>
<name>A0A3B0XQN5_9ZZZZ</name>